<dbReference type="Proteomes" id="UP001185092">
    <property type="component" value="Unassembled WGS sequence"/>
</dbReference>
<evidence type="ECO:0000313" key="1">
    <source>
        <dbReference type="EMBL" id="MDR6238495.1"/>
    </source>
</evidence>
<sequence length="156" mass="18172">MIKPKLILDLDGVLITTATWKADEIDSDGYSKFNTTCVSNLNRLLKTKKFDIVLSSTRRTVKSLDDFNEIFMFRQINSPITEFLPNYKNCRNRKEEIECYIQEVDIKDFLIIDDDKSLNDANQFIKDRLIQTELLKGFNTDKLKEAINVISNCFSE</sequence>
<dbReference type="Pfam" id="PF18143">
    <property type="entry name" value="HAD_SAK_2"/>
    <property type="match status" value="1"/>
</dbReference>
<dbReference type="AlphaFoldDB" id="A0AAE4BS45"/>
<reference evidence="1" key="1">
    <citation type="submission" date="2023-07" db="EMBL/GenBank/DDBJ databases">
        <title>Genomic Encyclopedia of Type Strains, Phase IV (KMG-IV): sequencing the most valuable type-strain genomes for metagenomic binning, comparative biology and taxonomic classification.</title>
        <authorList>
            <person name="Goeker M."/>
        </authorList>
    </citation>
    <scope>NUCLEOTIDE SEQUENCE</scope>
    <source>
        <strain evidence="1">DSM 26174</strain>
    </source>
</reference>
<dbReference type="EMBL" id="JAVDQD010000002">
    <property type="protein sequence ID" value="MDR6238495.1"/>
    <property type="molecule type" value="Genomic_DNA"/>
</dbReference>
<organism evidence="1 2">
    <name type="scientific">Aureibacter tunicatorum</name>
    <dbReference type="NCBI Taxonomy" id="866807"/>
    <lineage>
        <taxon>Bacteria</taxon>
        <taxon>Pseudomonadati</taxon>
        <taxon>Bacteroidota</taxon>
        <taxon>Cytophagia</taxon>
        <taxon>Cytophagales</taxon>
        <taxon>Persicobacteraceae</taxon>
        <taxon>Aureibacter</taxon>
    </lineage>
</organism>
<proteinExistence type="predicted"/>
<protein>
    <submittedName>
        <fullName evidence="1">Uncharacterized protein</fullName>
    </submittedName>
</protein>
<dbReference type="RefSeq" id="WP_309938006.1">
    <property type="nucleotide sequence ID" value="NZ_AP025305.1"/>
</dbReference>
<comment type="caution">
    <text evidence="1">The sequence shown here is derived from an EMBL/GenBank/DDBJ whole genome shotgun (WGS) entry which is preliminary data.</text>
</comment>
<accession>A0AAE4BS45</accession>
<keyword evidence="2" id="KW-1185">Reference proteome</keyword>
<gene>
    <name evidence="1" type="ORF">HNQ88_001532</name>
</gene>
<name>A0AAE4BS45_9BACT</name>
<evidence type="ECO:0000313" key="2">
    <source>
        <dbReference type="Proteomes" id="UP001185092"/>
    </source>
</evidence>